<feature type="domain" description="Peptidase M56" evidence="2">
    <location>
        <begin position="71"/>
        <end position="245"/>
    </location>
</feature>
<feature type="transmembrane region" description="Helical" evidence="1">
    <location>
        <begin position="260"/>
        <end position="281"/>
    </location>
</feature>
<dbReference type="Proteomes" id="UP001523262">
    <property type="component" value="Unassembled WGS sequence"/>
</dbReference>
<sequence length="282" mass="32982">MLEKRTKWIFMSCAFTAGFIFLQMGLYLLHVLLGWKIGFNLIELCKYGVRSLGFSSIDYFLDVLVFYTIFLFIWKFFRQMVISIKMYKKLLVYQHETLTNEMNQKYNSEKQDFSVICSTHPVAMTIGFFNPKIILSTGLLGLLEEKEVEAVIHHEQHHKDHYDPLKNFLLHLFAAVMWYIPILKWLQQRHKILTEVLADNYAIKRLGTSVTLGNALMKLLKNGYSTQMSFSYVSFADTSINYRIKKLIDPKTEFSMKLPITSTIISLFMIILLCAMFVVVLF</sequence>
<accession>A0ABT0WCB5</accession>
<dbReference type="InterPro" id="IPR008756">
    <property type="entry name" value="Peptidase_M56"/>
</dbReference>
<evidence type="ECO:0000313" key="4">
    <source>
        <dbReference type="Proteomes" id="UP001523262"/>
    </source>
</evidence>
<evidence type="ECO:0000256" key="1">
    <source>
        <dbReference type="SAM" id="Phobius"/>
    </source>
</evidence>
<feature type="transmembrane region" description="Helical" evidence="1">
    <location>
        <begin position="12"/>
        <end position="37"/>
    </location>
</feature>
<dbReference type="InterPro" id="IPR052173">
    <property type="entry name" value="Beta-lactam_resp_regulator"/>
</dbReference>
<organism evidence="3 4">
    <name type="scientific">Neobacillus pocheonensis</name>
    <dbReference type="NCBI Taxonomy" id="363869"/>
    <lineage>
        <taxon>Bacteria</taxon>
        <taxon>Bacillati</taxon>
        <taxon>Bacillota</taxon>
        <taxon>Bacilli</taxon>
        <taxon>Bacillales</taxon>
        <taxon>Bacillaceae</taxon>
        <taxon>Neobacillus</taxon>
    </lineage>
</organism>
<feature type="transmembrane region" description="Helical" evidence="1">
    <location>
        <begin position="168"/>
        <end position="186"/>
    </location>
</feature>
<dbReference type="PANTHER" id="PTHR34978:SF3">
    <property type="entry name" value="SLR0241 PROTEIN"/>
    <property type="match status" value="1"/>
</dbReference>
<gene>
    <name evidence="3" type="ORF">NDK43_18355</name>
</gene>
<keyword evidence="1" id="KW-0472">Membrane</keyword>
<keyword evidence="4" id="KW-1185">Reference proteome</keyword>
<name>A0ABT0WCB5_9BACI</name>
<comment type="caution">
    <text evidence="3">The sequence shown here is derived from an EMBL/GenBank/DDBJ whole genome shotgun (WGS) entry which is preliminary data.</text>
</comment>
<evidence type="ECO:0000313" key="3">
    <source>
        <dbReference type="EMBL" id="MCM2533967.1"/>
    </source>
</evidence>
<dbReference type="PANTHER" id="PTHR34978">
    <property type="entry name" value="POSSIBLE SENSOR-TRANSDUCER PROTEIN BLAR"/>
    <property type="match status" value="1"/>
</dbReference>
<reference evidence="3 4" key="1">
    <citation type="submission" date="2022-06" db="EMBL/GenBank/DDBJ databases">
        <authorList>
            <person name="Jeon C.O."/>
        </authorList>
    </citation>
    <scope>NUCLEOTIDE SEQUENCE [LARGE SCALE GENOMIC DNA]</scope>
    <source>
        <strain evidence="3 4">KCTC 13943</strain>
    </source>
</reference>
<dbReference type="CDD" id="cd07326">
    <property type="entry name" value="M56_BlaR1_MecR1_like"/>
    <property type="match status" value="1"/>
</dbReference>
<evidence type="ECO:0000259" key="2">
    <source>
        <dbReference type="Pfam" id="PF05569"/>
    </source>
</evidence>
<dbReference type="EMBL" id="JAMQCR010000001">
    <property type="protein sequence ID" value="MCM2533967.1"/>
    <property type="molecule type" value="Genomic_DNA"/>
</dbReference>
<protein>
    <submittedName>
        <fullName evidence="3">M56 family metallopeptidase</fullName>
    </submittedName>
</protein>
<keyword evidence="1" id="KW-1133">Transmembrane helix</keyword>
<dbReference type="Pfam" id="PF05569">
    <property type="entry name" value="Peptidase_M56"/>
    <property type="match status" value="1"/>
</dbReference>
<feature type="transmembrane region" description="Helical" evidence="1">
    <location>
        <begin position="57"/>
        <end position="77"/>
    </location>
</feature>
<dbReference type="Gene3D" id="3.30.2010.10">
    <property type="entry name" value="Metalloproteases ('zincins'), catalytic domain"/>
    <property type="match status" value="1"/>
</dbReference>
<proteinExistence type="predicted"/>
<keyword evidence="1" id="KW-0812">Transmembrane</keyword>